<dbReference type="PANTHER" id="PTHR42895:SF1">
    <property type="entry name" value="IRON-SULFUR CLUSTER PROTEIN"/>
    <property type="match status" value="1"/>
</dbReference>
<dbReference type="HOGENOM" id="CLU_019091_0_0_7"/>
<sequence length="614" mass="65262">MCYKKAMFILLEPQKRKIPCAPELSLLAALQRRPNLAPPSLCGGEGSCGKCKIKILAGGVSEPSQAEQQLLTPTELVDGVRLACQTFPRETVTISLVEGNALSAEYKTRLALALDNAVVEPVSTKKYLQLTPPAIDDQVADLERIYHALKEQGLAVDDTAPGLLPALPRLVRSADWQLTATLRDRCLVDLEAGDSSGKHYGVAFDLGTTTMAAYLVDLATGRLLAQTARTNPQVTFGEDLMTRLDRAHQGDLATLQQTAVAGLNELLARLLADSGVQARHVQEATVVGNTCMQSLLLGIDPYYAGVAPFVPALQVVPELPAAWLGLQIAAEGRLHLPPLIAGFVGSDAVADLLTLDFDQPQPPHLLLDLGTNAEMALSVEGRVLACSAAAGPAFEGARISCGMRAAPGAIDRAVWDHDRLRCHTIDDQPARGIAGSGLISVAAVLQRAGLLNRRGGLRRRELPEGLQSPDGQGILLAAAEQTANGEPLVLTWKDLGEELVIARAAIRSGIEILLAEARLPWQELARISIAGAFGSFLDIDDALAIGLLPPLPAEQIGGVGNAAGLGAVKILLAAGQRRRARRLARQTSHVELSGYPGFNRVFARHMTLANKTRP</sequence>
<dbReference type="Pfam" id="PF00111">
    <property type="entry name" value="Fer2"/>
    <property type="match status" value="1"/>
</dbReference>
<dbReference type="Pfam" id="PF17650">
    <property type="entry name" value="RACo_linker"/>
    <property type="match status" value="1"/>
</dbReference>
<dbReference type="SUPFAM" id="SSF54292">
    <property type="entry name" value="2Fe-2S ferredoxin-like"/>
    <property type="match status" value="1"/>
</dbReference>
<dbReference type="EMBL" id="CP001940">
    <property type="protein sequence ID" value="ADH87237.1"/>
    <property type="molecule type" value="Genomic_DNA"/>
</dbReference>
<dbReference type="Pfam" id="PF14574">
    <property type="entry name" value="RACo_C_ter"/>
    <property type="match status" value="1"/>
</dbReference>
<dbReference type="Gene3D" id="3.10.20.880">
    <property type="match status" value="1"/>
</dbReference>
<dbReference type="CDD" id="cd00207">
    <property type="entry name" value="fer2"/>
    <property type="match status" value="1"/>
</dbReference>
<dbReference type="InterPro" id="IPR040506">
    <property type="entry name" value="RACo_linker"/>
</dbReference>
<dbReference type="PANTHER" id="PTHR42895">
    <property type="entry name" value="IRON-SULFUR CLUSTER-BINDING PROTEIN-RELATED"/>
    <property type="match status" value="1"/>
</dbReference>
<dbReference type="eggNOG" id="COG3894">
    <property type="taxonomic scope" value="Bacteria"/>
</dbReference>
<dbReference type="InterPro" id="IPR041414">
    <property type="entry name" value="Raco-like_middle"/>
</dbReference>
<evidence type="ECO:0000313" key="2">
    <source>
        <dbReference type="EMBL" id="ADH87237.1"/>
    </source>
</evidence>
<evidence type="ECO:0000313" key="3">
    <source>
        <dbReference type="Proteomes" id="UP000001508"/>
    </source>
</evidence>
<dbReference type="InterPro" id="IPR012675">
    <property type="entry name" value="Beta-grasp_dom_sf"/>
</dbReference>
<dbReference type="Gene3D" id="3.30.420.480">
    <property type="entry name" value="Domain of unknown function (DUF4445)"/>
    <property type="match status" value="1"/>
</dbReference>
<name>D6Z0X7_DESAT</name>
<keyword evidence="3" id="KW-1185">Reference proteome</keyword>
<dbReference type="InterPro" id="IPR052911">
    <property type="entry name" value="Corrinoid_activation_enz"/>
</dbReference>
<dbReference type="InterPro" id="IPR027980">
    <property type="entry name" value="RACo_C"/>
</dbReference>
<dbReference type="InterPro" id="IPR042259">
    <property type="entry name" value="Raco-like_middle_sf"/>
</dbReference>
<dbReference type="STRING" id="589865.DaAHT2_2573"/>
<proteinExistence type="predicted"/>
<dbReference type="InterPro" id="IPR001041">
    <property type="entry name" value="2Fe-2S_ferredoxin-type"/>
</dbReference>
<dbReference type="KEGG" id="dak:DaAHT2_2573"/>
<dbReference type="AlphaFoldDB" id="D6Z0X7"/>
<protein>
    <submittedName>
        <fullName evidence="2">Ferredoxin</fullName>
    </submittedName>
</protein>
<dbReference type="GO" id="GO:0051536">
    <property type="term" value="F:iron-sulfur cluster binding"/>
    <property type="evidence" value="ECO:0007669"/>
    <property type="project" value="InterPro"/>
</dbReference>
<dbReference type="PROSITE" id="PS51085">
    <property type="entry name" value="2FE2S_FER_2"/>
    <property type="match status" value="1"/>
</dbReference>
<dbReference type="Pfam" id="PF17651">
    <property type="entry name" value="Raco_middle"/>
    <property type="match status" value="1"/>
</dbReference>
<organism evidence="2 3">
    <name type="scientific">Desulfurivibrio alkaliphilus (strain DSM 19089 / UNIQEM U267 / AHT2)</name>
    <dbReference type="NCBI Taxonomy" id="589865"/>
    <lineage>
        <taxon>Bacteria</taxon>
        <taxon>Pseudomonadati</taxon>
        <taxon>Thermodesulfobacteriota</taxon>
        <taxon>Desulfobulbia</taxon>
        <taxon>Desulfobulbales</taxon>
        <taxon>Desulfobulbaceae</taxon>
        <taxon>Desulfurivibrio</taxon>
    </lineage>
</organism>
<dbReference type="InterPro" id="IPR036010">
    <property type="entry name" value="2Fe-2S_ferredoxin-like_sf"/>
</dbReference>
<feature type="domain" description="2Fe-2S ferredoxin-type" evidence="1">
    <location>
        <begin position="5"/>
        <end position="100"/>
    </location>
</feature>
<dbReference type="Gene3D" id="3.10.20.30">
    <property type="match status" value="1"/>
</dbReference>
<dbReference type="InParanoid" id="D6Z0X7"/>
<reference evidence="3" key="1">
    <citation type="submission" date="2010-02" db="EMBL/GenBank/DDBJ databases">
        <title>Complete sequence of Desulfurivibrio alkaliphilus AHT2.</title>
        <authorList>
            <consortium name="US DOE Joint Genome Institute"/>
            <person name="Pitluck S."/>
            <person name="Chertkov O."/>
            <person name="Detter J.C."/>
            <person name="Han C."/>
            <person name="Tapia R."/>
            <person name="Larimer F."/>
            <person name="Land M."/>
            <person name="Hauser L."/>
            <person name="Kyrpides N."/>
            <person name="Mikhailova N."/>
            <person name="Sorokin D.Y."/>
            <person name="Muyzer G."/>
            <person name="Woyke T."/>
        </authorList>
    </citation>
    <scope>NUCLEOTIDE SEQUENCE [LARGE SCALE GENOMIC DNA]</scope>
    <source>
        <strain evidence="3">DSM 19089 / UNIQEM U267 / AHT2</strain>
    </source>
</reference>
<evidence type="ECO:0000259" key="1">
    <source>
        <dbReference type="PROSITE" id="PS51085"/>
    </source>
</evidence>
<accession>D6Z0X7</accession>
<gene>
    <name evidence="2" type="ordered locus">DaAHT2_2573</name>
</gene>
<dbReference type="Proteomes" id="UP000001508">
    <property type="component" value="Chromosome"/>
</dbReference>
<dbReference type="eggNOG" id="COG0633">
    <property type="taxonomic scope" value="Bacteria"/>
</dbReference>